<protein>
    <recommendedName>
        <fullName evidence="4">MATH domain-containing protein</fullName>
    </recommendedName>
</protein>
<feature type="region of interest" description="Disordered" evidence="1">
    <location>
        <begin position="1"/>
        <end position="20"/>
    </location>
</feature>
<comment type="caution">
    <text evidence="2">The sequence shown here is derived from an EMBL/GenBank/DDBJ whole genome shotgun (WGS) entry which is preliminary data.</text>
</comment>
<evidence type="ECO:0000313" key="3">
    <source>
        <dbReference type="Proteomes" id="UP001432027"/>
    </source>
</evidence>
<name>A0AAV5TDU8_9BILA</name>
<evidence type="ECO:0000256" key="1">
    <source>
        <dbReference type="SAM" id="MobiDB-lite"/>
    </source>
</evidence>
<keyword evidence="3" id="KW-1185">Reference proteome</keyword>
<organism evidence="2 3">
    <name type="scientific">Pristionchus entomophagus</name>
    <dbReference type="NCBI Taxonomy" id="358040"/>
    <lineage>
        <taxon>Eukaryota</taxon>
        <taxon>Metazoa</taxon>
        <taxon>Ecdysozoa</taxon>
        <taxon>Nematoda</taxon>
        <taxon>Chromadorea</taxon>
        <taxon>Rhabditida</taxon>
        <taxon>Rhabditina</taxon>
        <taxon>Diplogasteromorpha</taxon>
        <taxon>Diplogasteroidea</taxon>
        <taxon>Neodiplogasteridae</taxon>
        <taxon>Pristionchus</taxon>
    </lineage>
</organism>
<dbReference type="Proteomes" id="UP001432027">
    <property type="component" value="Unassembled WGS sequence"/>
</dbReference>
<reference evidence="2" key="1">
    <citation type="submission" date="2023-10" db="EMBL/GenBank/DDBJ databases">
        <title>Genome assembly of Pristionchus species.</title>
        <authorList>
            <person name="Yoshida K."/>
            <person name="Sommer R.J."/>
        </authorList>
    </citation>
    <scope>NUCLEOTIDE SEQUENCE</scope>
    <source>
        <strain evidence="2">RS0144</strain>
    </source>
</reference>
<sequence>LVPSNRKRRMSDPPAKKSKNSCTITMNIVTLTDKDPVLISPVHKFNGLAWRLFISSYHVMQPKGRKEISLLCNSLGKSELWRATADIRMHVTIGDKTTERPI</sequence>
<feature type="non-terminal residue" evidence="2">
    <location>
        <position position="1"/>
    </location>
</feature>
<accession>A0AAV5TDU8</accession>
<dbReference type="AlphaFoldDB" id="A0AAV5TDU8"/>
<feature type="non-terminal residue" evidence="2">
    <location>
        <position position="102"/>
    </location>
</feature>
<evidence type="ECO:0000313" key="2">
    <source>
        <dbReference type="EMBL" id="GMS90973.1"/>
    </source>
</evidence>
<gene>
    <name evidence="2" type="ORF">PENTCL1PPCAC_13148</name>
</gene>
<dbReference type="EMBL" id="BTSX01000003">
    <property type="protein sequence ID" value="GMS90973.1"/>
    <property type="molecule type" value="Genomic_DNA"/>
</dbReference>
<evidence type="ECO:0008006" key="4">
    <source>
        <dbReference type="Google" id="ProtNLM"/>
    </source>
</evidence>
<proteinExistence type="predicted"/>